<organism evidence="2 3">
    <name type="scientific">Trichocladium antarcticum</name>
    <dbReference type="NCBI Taxonomy" id="1450529"/>
    <lineage>
        <taxon>Eukaryota</taxon>
        <taxon>Fungi</taxon>
        <taxon>Dikarya</taxon>
        <taxon>Ascomycota</taxon>
        <taxon>Pezizomycotina</taxon>
        <taxon>Sordariomycetes</taxon>
        <taxon>Sordariomycetidae</taxon>
        <taxon>Sordariales</taxon>
        <taxon>Chaetomiaceae</taxon>
        <taxon>Trichocladium</taxon>
    </lineage>
</organism>
<dbReference type="EMBL" id="MU853406">
    <property type="protein sequence ID" value="KAK4135367.1"/>
    <property type="molecule type" value="Genomic_DNA"/>
</dbReference>
<proteinExistence type="predicted"/>
<evidence type="ECO:0000313" key="2">
    <source>
        <dbReference type="EMBL" id="KAK4135367.1"/>
    </source>
</evidence>
<sequence>MQKILSCWAWAAVWGPLGLDPPKQHITKTRKTLAVPSFLSRQSLSQNVPATHAPMPGNPVAGTQTRGSPRPDRAGPRVGPSRPSIQHTPPPPYPFPLS</sequence>
<protein>
    <submittedName>
        <fullName evidence="2">Uncharacterized protein</fullName>
    </submittedName>
</protein>
<gene>
    <name evidence="2" type="ORF">BT67DRAFT_441035</name>
</gene>
<name>A0AAN6ZEG9_9PEZI</name>
<keyword evidence="3" id="KW-1185">Reference proteome</keyword>
<evidence type="ECO:0000313" key="3">
    <source>
        <dbReference type="Proteomes" id="UP001304895"/>
    </source>
</evidence>
<dbReference type="Proteomes" id="UP001304895">
    <property type="component" value="Unassembled WGS sequence"/>
</dbReference>
<reference evidence="2" key="1">
    <citation type="journal article" date="2023" name="Mol. Phylogenet. Evol.">
        <title>Genome-scale phylogeny and comparative genomics of the fungal order Sordariales.</title>
        <authorList>
            <person name="Hensen N."/>
            <person name="Bonometti L."/>
            <person name="Westerberg I."/>
            <person name="Brannstrom I.O."/>
            <person name="Guillou S."/>
            <person name="Cros-Aarteil S."/>
            <person name="Calhoun S."/>
            <person name="Haridas S."/>
            <person name="Kuo A."/>
            <person name="Mondo S."/>
            <person name="Pangilinan J."/>
            <person name="Riley R."/>
            <person name="LaButti K."/>
            <person name="Andreopoulos B."/>
            <person name="Lipzen A."/>
            <person name="Chen C."/>
            <person name="Yan M."/>
            <person name="Daum C."/>
            <person name="Ng V."/>
            <person name="Clum A."/>
            <person name="Steindorff A."/>
            <person name="Ohm R.A."/>
            <person name="Martin F."/>
            <person name="Silar P."/>
            <person name="Natvig D.O."/>
            <person name="Lalanne C."/>
            <person name="Gautier V."/>
            <person name="Ament-Velasquez S.L."/>
            <person name="Kruys A."/>
            <person name="Hutchinson M.I."/>
            <person name="Powell A.J."/>
            <person name="Barry K."/>
            <person name="Miller A.N."/>
            <person name="Grigoriev I.V."/>
            <person name="Debuchy R."/>
            <person name="Gladieux P."/>
            <person name="Hiltunen Thoren M."/>
            <person name="Johannesson H."/>
        </authorList>
    </citation>
    <scope>NUCLEOTIDE SEQUENCE</scope>
    <source>
        <strain evidence="2">CBS 123565</strain>
    </source>
</reference>
<feature type="compositionally biased region" description="Pro residues" evidence="1">
    <location>
        <begin position="88"/>
        <end position="98"/>
    </location>
</feature>
<feature type="compositionally biased region" description="Polar residues" evidence="1">
    <location>
        <begin position="39"/>
        <end position="49"/>
    </location>
</feature>
<comment type="caution">
    <text evidence="2">The sequence shown here is derived from an EMBL/GenBank/DDBJ whole genome shotgun (WGS) entry which is preliminary data.</text>
</comment>
<dbReference type="AlphaFoldDB" id="A0AAN6ZEG9"/>
<feature type="region of interest" description="Disordered" evidence="1">
    <location>
        <begin position="38"/>
        <end position="98"/>
    </location>
</feature>
<accession>A0AAN6ZEG9</accession>
<evidence type="ECO:0000256" key="1">
    <source>
        <dbReference type="SAM" id="MobiDB-lite"/>
    </source>
</evidence>
<reference evidence="2" key="2">
    <citation type="submission" date="2023-05" db="EMBL/GenBank/DDBJ databases">
        <authorList>
            <consortium name="Lawrence Berkeley National Laboratory"/>
            <person name="Steindorff A."/>
            <person name="Hensen N."/>
            <person name="Bonometti L."/>
            <person name="Westerberg I."/>
            <person name="Brannstrom I.O."/>
            <person name="Guillou S."/>
            <person name="Cros-Aarteil S."/>
            <person name="Calhoun S."/>
            <person name="Haridas S."/>
            <person name="Kuo A."/>
            <person name="Mondo S."/>
            <person name="Pangilinan J."/>
            <person name="Riley R."/>
            <person name="Labutti K."/>
            <person name="Andreopoulos B."/>
            <person name="Lipzen A."/>
            <person name="Chen C."/>
            <person name="Yanf M."/>
            <person name="Daum C."/>
            <person name="Ng V."/>
            <person name="Clum A."/>
            <person name="Ohm R."/>
            <person name="Martin F."/>
            <person name="Silar P."/>
            <person name="Natvig D."/>
            <person name="Lalanne C."/>
            <person name="Gautier V."/>
            <person name="Ament-Velasquez S.L."/>
            <person name="Kruys A."/>
            <person name="Hutchinson M.I."/>
            <person name="Powell A.J."/>
            <person name="Barry K."/>
            <person name="Miller A.N."/>
            <person name="Grigoriev I.V."/>
            <person name="Debuchy R."/>
            <person name="Gladieux P."/>
            <person name="Thoren M.H."/>
            <person name="Johannesson H."/>
        </authorList>
    </citation>
    <scope>NUCLEOTIDE SEQUENCE</scope>
    <source>
        <strain evidence="2">CBS 123565</strain>
    </source>
</reference>